<feature type="chain" id="PRO_5016978163" evidence="2">
    <location>
        <begin position="24"/>
        <end position="326"/>
    </location>
</feature>
<dbReference type="Pfam" id="PF03480">
    <property type="entry name" value="DctP"/>
    <property type="match status" value="1"/>
</dbReference>
<evidence type="ECO:0000313" key="3">
    <source>
        <dbReference type="EMBL" id="RDI62106.1"/>
    </source>
</evidence>
<dbReference type="GO" id="GO:0055085">
    <property type="term" value="P:transmembrane transport"/>
    <property type="evidence" value="ECO:0007669"/>
    <property type="project" value="InterPro"/>
</dbReference>
<dbReference type="Gene3D" id="3.40.190.170">
    <property type="entry name" value="Bacterial extracellular solute-binding protein, family 7"/>
    <property type="match status" value="1"/>
</dbReference>
<keyword evidence="1 2" id="KW-0732">Signal</keyword>
<dbReference type="Proteomes" id="UP000254925">
    <property type="component" value="Unassembled WGS sequence"/>
</dbReference>
<dbReference type="EMBL" id="QQBB01000001">
    <property type="protein sequence ID" value="RDI62106.1"/>
    <property type="molecule type" value="Genomic_DNA"/>
</dbReference>
<evidence type="ECO:0000256" key="1">
    <source>
        <dbReference type="ARBA" id="ARBA00022729"/>
    </source>
</evidence>
<dbReference type="InterPro" id="IPR038404">
    <property type="entry name" value="TRAP_DctP_sf"/>
</dbReference>
<dbReference type="RefSeq" id="WP_114768259.1">
    <property type="nucleotide sequence ID" value="NZ_QQBB01000001.1"/>
</dbReference>
<gene>
    <name evidence="3" type="ORF">DES45_101373</name>
</gene>
<proteinExistence type="predicted"/>
<reference evidence="3 4" key="1">
    <citation type="submission" date="2018-07" db="EMBL/GenBank/DDBJ databases">
        <title>Genomic Encyclopedia of Type Strains, Phase IV (KMG-IV): sequencing the most valuable type-strain genomes for metagenomic binning, comparative biology and taxonomic classification.</title>
        <authorList>
            <person name="Goeker M."/>
        </authorList>
    </citation>
    <scope>NUCLEOTIDE SEQUENCE [LARGE SCALE GENOMIC DNA]</scope>
    <source>
        <strain evidence="3 4">DSM 14364</strain>
    </source>
</reference>
<evidence type="ECO:0000313" key="4">
    <source>
        <dbReference type="Proteomes" id="UP000254925"/>
    </source>
</evidence>
<name>A0A370HUA7_9HYPH</name>
<dbReference type="AlphaFoldDB" id="A0A370HUA7"/>
<dbReference type="SUPFAM" id="SSF53850">
    <property type="entry name" value="Periplasmic binding protein-like II"/>
    <property type="match status" value="1"/>
</dbReference>
<keyword evidence="4" id="KW-1185">Reference proteome</keyword>
<feature type="signal peptide" evidence="2">
    <location>
        <begin position="1"/>
        <end position="23"/>
    </location>
</feature>
<sequence>MKYMSRLTLSLAAALAMSVPALAQTKWNLPAAYPADNFHSENLVLFAKDVGEATSGKLQITVHPNASLFKAPEIKRAVQTGQAQMGEVIISLHENEDPIYGLDVVPFVATSFDQAKKLWAAQKPAIEKKLASQGLMLLYAIPWPPQGIFAKKDINTIEDMKGLKWRAYNVGTARIAELVGAQPVTIQAAELAQALATGAVNSFMSSSATGYDTKVWESLDHFYDTQAWLPKNMVFVNKAAFDALDKPTQEAILAAAKKAEDRGWQMAQDKTKWYMEQIAAKGMKVQPPSPELKAGFQKVGEQLTQDWLKKAGPDGQAVIDAYKKSM</sequence>
<dbReference type="PANTHER" id="PTHR33376:SF4">
    <property type="entry name" value="SIALIC ACID-BINDING PERIPLASMIC PROTEIN SIAP"/>
    <property type="match status" value="1"/>
</dbReference>
<comment type="caution">
    <text evidence="3">The sequence shown here is derived from an EMBL/GenBank/DDBJ whole genome shotgun (WGS) entry which is preliminary data.</text>
</comment>
<protein>
    <submittedName>
        <fullName evidence="3">TRAP-type C4-dicarboxylate transport system substrate-binding protein</fullName>
    </submittedName>
</protein>
<dbReference type="NCBIfam" id="NF037995">
    <property type="entry name" value="TRAP_S1"/>
    <property type="match status" value="1"/>
</dbReference>
<dbReference type="CDD" id="cd13602">
    <property type="entry name" value="PBP2_TRAP_BpDctp6_7"/>
    <property type="match status" value="1"/>
</dbReference>
<evidence type="ECO:0000256" key="2">
    <source>
        <dbReference type="SAM" id="SignalP"/>
    </source>
</evidence>
<dbReference type="OrthoDB" id="9783941at2"/>
<organism evidence="3 4">
    <name type="scientific">Microvirga subterranea</name>
    <dbReference type="NCBI Taxonomy" id="186651"/>
    <lineage>
        <taxon>Bacteria</taxon>
        <taxon>Pseudomonadati</taxon>
        <taxon>Pseudomonadota</taxon>
        <taxon>Alphaproteobacteria</taxon>
        <taxon>Hyphomicrobiales</taxon>
        <taxon>Methylobacteriaceae</taxon>
        <taxon>Microvirga</taxon>
    </lineage>
</organism>
<dbReference type="PANTHER" id="PTHR33376">
    <property type="match status" value="1"/>
</dbReference>
<accession>A0A370HUA7</accession>
<dbReference type="InterPro" id="IPR018389">
    <property type="entry name" value="DctP_fam"/>
</dbReference>